<evidence type="ECO:0000313" key="2">
    <source>
        <dbReference type="EMBL" id="SZX61013.1"/>
    </source>
</evidence>
<proteinExistence type="predicted"/>
<dbReference type="EMBL" id="FNXT01000118">
    <property type="protein sequence ID" value="SZX61013.1"/>
    <property type="molecule type" value="Genomic_DNA"/>
</dbReference>
<accession>A0A383V7S6</accession>
<reference evidence="2 3" key="1">
    <citation type="submission" date="2016-10" db="EMBL/GenBank/DDBJ databases">
        <authorList>
            <person name="Cai Z."/>
        </authorList>
    </citation>
    <scope>NUCLEOTIDE SEQUENCE [LARGE SCALE GENOMIC DNA]</scope>
</reference>
<feature type="compositionally biased region" description="Polar residues" evidence="1">
    <location>
        <begin position="1"/>
        <end position="12"/>
    </location>
</feature>
<dbReference type="STRING" id="3088.A0A383V7S6"/>
<keyword evidence="3" id="KW-1185">Reference proteome</keyword>
<evidence type="ECO:0000256" key="1">
    <source>
        <dbReference type="SAM" id="MobiDB-lite"/>
    </source>
</evidence>
<protein>
    <submittedName>
        <fullName evidence="2">Uncharacterized protein</fullName>
    </submittedName>
</protein>
<feature type="region of interest" description="Disordered" evidence="1">
    <location>
        <begin position="1"/>
        <end position="21"/>
    </location>
</feature>
<dbReference type="AlphaFoldDB" id="A0A383V7S6"/>
<sequence length="321" mass="36040">MEVEATQQQGNKPGSKASERQAQISRLVSQYRAEANTLLKDVLKQQHRWRNELQERGVLTGIPNSRPYVKTLPHVRRHLSWKQAERDALKRQLLGLGLGRWKEIHSALSASLQQFKHGPGDVEDACWQLLCELQLLLATPEDRLFVARLLEPVAEWCPISTPGAPFSKLQGSAKSIVRRLALLQDFNQLLPSLQRSEAVAGMFRALAAAALPAAAAPTSWWDVECDVALMIGMHRHGYGNFEAVRQDPDLTAAFQHKQRQLYHSVAAEAPAAATRSCTECLHLWQQPQVFSSPMRALLANRHTASIGELYWRVQQQAEQSQ</sequence>
<dbReference type="Gene3D" id="1.10.10.60">
    <property type="entry name" value="Homeodomain-like"/>
    <property type="match status" value="1"/>
</dbReference>
<gene>
    <name evidence="2" type="ORF">BQ4739_LOCUS1549</name>
</gene>
<dbReference type="Proteomes" id="UP000256970">
    <property type="component" value="Unassembled WGS sequence"/>
</dbReference>
<name>A0A383V7S6_TETOB</name>
<evidence type="ECO:0000313" key="3">
    <source>
        <dbReference type="Proteomes" id="UP000256970"/>
    </source>
</evidence>
<organism evidence="2 3">
    <name type="scientific">Tetradesmus obliquus</name>
    <name type="common">Green alga</name>
    <name type="synonym">Acutodesmus obliquus</name>
    <dbReference type="NCBI Taxonomy" id="3088"/>
    <lineage>
        <taxon>Eukaryota</taxon>
        <taxon>Viridiplantae</taxon>
        <taxon>Chlorophyta</taxon>
        <taxon>core chlorophytes</taxon>
        <taxon>Chlorophyceae</taxon>
        <taxon>CS clade</taxon>
        <taxon>Sphaeropleales</taxon>
        <taxon>Scenedesmaceae</taxon>
        <taxon>Tetradesmus</taxon>
    </lineage>
</organism>